<dbReference type="GO" id="GO:0004534">
    <property type="term" value="F:5'-3' RNA exonuclease activity"/>
    <property type="evidence" value="ECO:0007669"/>
    <property type="project" value="TreeGrafter"/>
</dbReference>
<dbReference type="EMBL" id="DSOL01000093">
    <property type="protein sequence ID" value="HEN27680.1"/>
    <property type="molecule type" value="Genomic_DNA"/>
</dbReference>
<dbReference type="Gene3D" id="3.20.20.140">
    <property type="entry name" value="Metal-dependent hydrolases"/>
    <property type="match status" value="1"/>
</dbReference>
<dbReference type="PANTHER" id="PTHR42924">
    <property type="entry name" value="EXONUCLEASE"/>
    <property type="match status" value="1"/>
</dbReference>
<dbReference type="InterPro" id="IPR003141">
    <property type="entry name" value="Pol/His_phosphatase_N"/>
</dbReference>
<dbReference type="InterPro" id="IPR004013">
    <property type="entry name" value="PHP_dom"/>
</dbReference>
<dbReference type="PANTHER" id="PTHR42924:SF3">
    <property type="entry name" value="POLYMERASE_HISTIDINOL PHOSPHATASE N-TERMINAL DOMAIN-CONTAINING PROTEIN"/>
    <property type="match status" value="1"/>
</dbReference>
<dbReference type="CDD" id="cd07432">
    <property type="entry name" value="PHP_HisPPase"/>
    <property type="match status" value="1"/>
</dbReference>
<accession>A0A7C2K3L5</accession>
<dbReference type="InterPro" id="IPR052018">
    <property type="entry name" value="PHP_domain"/>
</dbReference>
<protein>
    <submittedName>
        <fullName evidence="2">PHP domain-containing protein</fullName>
    </submittedName>
</protein>
<dbReference type="Pfam" id="PF13263">
    <property type="entry name" value="PHP_C"/>
    <property type="match status" value="1"/>
</dbReference>
<gene>
    <name evidence="2" type="ORF">ENQ77_03265</name>
</gene>
<dbReference type="Pfam" id="PF02811">
    <property type="entry name" value="PHP"/>
    <property type="match status" value="1"/>
</dbReference>
<name>A0A7C2K3L5_UNCW3</name>
<evidence type="ECO:0000313" key="2">
    <source>
        <dbReference type="EMBL" id="HEN27680.1"/>
    </source>
</evidence>
<dbReference type="SMART" id="SM00481">
    <property type="entry name" value="POLIIIAc"/>
    <property type="match status" value="1"/>
</dbReference>
<proteinExistence type="predicted"/>
<reference evidence="2" key="1">
    <citation type="journal article" date="2020" name="mSystems">
        <title>Genome- and Community-Level Interaction Insights into Carbon Utilization and Element Cycling Functions of Hydrothermarchaeota in Hydrothermal Sediment.</title>
        <authorList>
            <person name="Zhou Z."/>
            <person name="Liu Y."/>
            <person name="Xu W."/>
            <person name="Pan J."/>
            <person name="Luo Z.H."/>
            <person name="Li M."/>
        </authorList>
    </citation>
    <scope>NUCLEOTIDE SEQUENCE [LARGE SCALE GENOMIC DNA]</scope>
    <source>
        <strain evidence="2">SpSt-34</strain>
    </source>
</reference>
<comment type="caution">
    <text evidence="2">The sequence shown here is derived from an EMBL/GenBank/DDBJ whole genome shotgun (WGS) entry which is preliminary data.</text>
</comment>
<dbReference type="AlphaFoldDB" id="A0A7C2K3L5"/>
<feature type="domain" description="Polymerase/histidinol phosphatase N-terminal" evidence="1">
    <location>
        <begin position="8"/>
        <end position="76"/>
    </location>
</feature>
<organism evidence="2">
    <name type="scientific">candidate division WOR-3 bacterium</name>
    <dbReference type="NCBI Taxonomy" id="2052148"/>
    <lineage>
        <taxon>Bacteria</taxon>
        <taxon>Bacteria division WOR-3</taxon>
    </lineage>
</organism>
<dbReference type="SUPFAM" id="SSF89550">
    <property type="entry name" value="PHP domain-like"/>
    <property type="match status" value="1"/>
</dbReference>
<dbReference type="GO" id="GO:0035312">
    <property type="term" value="F:5'-3' DNA exonuclease activity"/>
    <property type="evidence" value="ECO:0007669"/>
    <property type="project" value="TreeGrafter"/>
</dbReference>
<evidence type="ECO:0000259" key="1">
    <source>
        <dbReference type="SMART" id="SM00481"/>
    </source>
</evidence>
<sequence>MKFGRFMADFHIHSTLSPCGSLEMSPKKIVEFALEKGINFIAVTDHNSYENSIQISKFVERNLISALYGMEVQTSEEVHLLALFDSIENLKGFGEIIYEHLPDIPNNPEYFGDQVVVDEDEEIIRFEEKLLVNSITLNLDEVLSLIAHYGGISILSHVNSPHFSIVSQLGFIPENLNIDGVEVIYNTEPSRLNDREIPGISNYPVVTFSDAHYPEEIGRGYVVFNIAKPTLEEVRKALKGLDGRSYEVYGEKGRIL</sequence>
<dbReference type="InterPro" id="IPR016195">
    <property type="entry name" value="Pol/histidinol_Pase-like"/>
</dbReference>